<proteinExistence type="predicted"/>
<feature type="compositionally biased region" description="Basic residues" evidence="1">
    <location>
        <begin position="136"/>
        <end position="145"/>
    </location>
</feature>
<keyword evidence="3" id="KW-1185">Reference proteome</keyword>
<feature type="compositionally biased region" description="Low complexity" evidence="1">
    <location>
        <begin position="176"/>
        <end position="186"/>
    </location>
</feature>
<sequence length="291" mass="31601">MPYAAFRLQNPNDAQDGRVGRTPIFSPRELVADYWNRIVGVARGCCEDGGFGYDGCESGDYEFLIALFHFPSIPILVTIQSANATSPLSSPSEKNPTTITTTTATTQIHARLPWDSRSPSPTSQKPCPKQFLQQLPHRRPSHTRTKSLPITNTTTRPSQSPSYLPFPTYPLPAPSQPQSQSSANQKKPTKRKPSPLSFLPASASSASFSPFDLPDYPAPPSMSYCPYSPRRWMGSPSPRKEMFGGGESEGGREAASPGWFGGSSGVSGKVDKGQEQGDVIRLKMDENFGTG</sequence>
<evidence type="ECO:0000313" key="3">
    <source>
        <dbReference type="Proteomes" id="UP000800041"/>
    </source>
</evidence>
<evidence type="ECO:0000256" key="1">
    <source>
        <dbReference type="SAM" id="MobiDB-lite"/>
    </source>
</evidence>
<evidence type="ECO:0000313" key="2">
    <source>
        <dbReference type="EMBL" id="KAF1985177.1"/>
    </source>
</evidence>
<dbReference type="AlphaFoldDB" id="A0A6G1GWK5"/>
<feature type="region of interest" description="Disordered" evidence="1">
    <location>
        <begin position="103"/>
        <end position="212"/>
    </location>
</feature>
<protein>
    <submittedName>
        <fullName evidence="2">Uncharacterized protein</fullName>
    </submittedName>
</protein>
<name>A0A6G1GWK5_9PEZI</name>
<organism evidence="2 3">
    <name type="scientific">Aulographum hederae CBS 113979</name>
    <dbReference type="NCBI Taxonomy" id="1176131"/>
    <lineage>
        <taxon>Eukaryota</taxon>
        <taxon>Fungi</taxon>
        <taxon>Dikarya</taxon>
        <taxon>Ascomycota</taxon>
        <taxon>Pezizomycotina</taxon>
        <taxon>Dothideomycetes</taxon>
        <taxon>Pleosporomycetidae</taxon>
        <taxon>Aulographales</taxon>
        <taxon>Aulographaceae</taxon>
    </lineage>
</organism>
<feature type="region of interest" description="Disordered" evidence="1">
    <location>
        <begin position="236"/>
        <end position="291"/>
    </location>
</feature>
<dbReference type="Proteomes" id="UP000800041">
    <property type="component" value="Unassembled WGS sequence"/>
</dbReference>
<feature type="compositionally biased region" description="Low complexity" evidence="1">
    <location>
        <begin position="194"/>
        <end position="212"/>
    </location>
</feature>
<reference evidence="2" key="1">
    <citation type="journal article" date="2020" name="Stud. Mycol.">
        <title>101 Dothideomycetes genomes: a test case for predicting lifestyles and emergence of pathogens.</title>
        <authorList>
            <person name="Haridas S."/>
            <person name="Albert R."/>
            <person name="Binder M."/>
            <person name="Bloem J."/>
            <person name="Labutti K."/>
            <person name="Salamov A."/>
            <person name="Andreopoulos B."/>
            <person name="Baker S."/>
            <person name="Barry K."/>
            <person name="Bills G."/>
            <person name="Bluhm B."/>
            <person name="Cannon C."/>
            <person name="Castanera R."/>
            <person name="Culley D."/>
            <person name="Daum C."/>
            <person name="Ezra D."/>
            <person name="Gonzalez J."/>
            <person name="Henrissat B."/>
            <person name="Kuo A."/>
            <person name="Liang C."/>
            <person name="Lipzen A."/>
            <person name="Lutzoni F."/>
            <person name="Magnuson J."/>
            <person name="Mondo S."/>
            <person name="Nolan M."/>
            <person name="Ohm R."/>
            <person name="Pangilinan J."/>
            <person name="Park H.-J."/>
            <person name="Ramirez L."/>
            <person name="Alfaro M."/>
            <person name="Sun H."/>
            <person name="Tritt A."/>
            <person name="Yoshinaga Y."/>
            <person name="Zwiers L.-H."/>
            <person name="Turgeon B."/>
            <person name="Goodwin S."/>
            <person name="Spatafora J."/>
            <person name="Crous P."/>
            <person name="Grigoriev I."/>
        </authorList>
    </citation>
    <scope>NUCLEOTIDE SEQUENCE</scope>
    <source>
        <strain evidence="2">CBS 113979</strain>
    </source>
</reference>
<accession>A0A6G1GWK5</accession>
<dbReference type="EMBL" id="ML977163">
    <property type="protein sequence ID" value="KAF1985177.1"/>
    <property type="molecule type" value="Genomic_DNA"/>
</dbReference>
<feature type="compositionally biased region" description="Basic and acidic residues" evidence="1">
    <location>
        <begin position="269"/>
        <end position="291"/>
    </location>
</feature>
<feature type="compositionally biased region" description="Polar residues" evidence="1">
    <location>
        <begin position="146"/>
        <end position="162"/>
    </location>
</feature>
<gene>
    <name evidence="2" type="ORF">K402DRAFT_432695</name>
</gene>